<dbReference type="CDD" id="cd07034">
    <property type="entry name" value="TPP_PYR_PFOR_IOR-alpha_like"/>
    <property type="match status" value="1"/>
</dbReference>
<comment type="caution">
    <text evidence="4">The sequence shown here is derived from an EMBL/GenBank/DDBJ whole genome shotgun (WGS) entry which is preliminary data.</text>
</comment>
<evidence type="ECO:0000256" key="1">
    <source>
        <dbReference type="ARBA" id="ARBA00022723"/>
    </source>
</evidence>
<dbReference type="InterPro" id="IPR011766">
    <property type="entry name" value="TPP_enzyme_TPP-bd"/>
</dbReference>
<proteinExistence type="predicted"/>
<dbReference type="SUPFAM" id="SSF54862">
    <property type="entry name" value="4Fe-4S ferredoxins"/>
    <property type="match status" value="1"/>
</dbReference>
<dbReference type="InterPro" id="IPR045025">
    <property type="entry name" value="HACL1-like"/>
</dbReference>
<evidence type="ECO:0000256" key="2">
    <source>
        <dbReference type="ARBA" id="ARBA00023002"/>
    </source>
</evidence>
<dbReference type="InterPro" id="IPR029061">
    <property type="entry name" value="THDP-binding"/>
</dbReference>
<dbReference type="EMBL" id="JAEQND010000009">
    <property type="protein sequence ID" value="MBL0426914.1"/>
    <property type="molecule type" value="Genomic_DNA"/>
</dbReference>
<dbReference type="PANTHER" id="PTHR43710">
    <property type="entry name" value="2-HYDROXYACYL-COA LYASE"/>
    <property type="match status" value="1"/>
</dbReference>
<accession>A0ABS1JRP3</accession>
<organism evidence="4 5">
    <name type="scientific">Ramlibacter alkalitolerans</name>
    <dbReference type="NCBI Taxonomy" id="2039631"/>
    <lineage>
        <taxon>Bacteria</taxon>
        <taxon>Pseudomonadati</taxon>
        <taxon>Pseudomonadota</taxon>
        <taxon>Betaproteobacteria</taxon>
        <taxon>Burkholderiales</taxon>
        <taxon>Comamonadaceae</taxon>
        <taxon>Ramlibacter</taxon>
    </lineage>
</organism>
<reference evidence="4 5" key="1">
    <citation type="journal article" date="2017" name="Int. J. Syst. Evol. Microbiol.">
        <title>Ramlibacter alkalitolerans sp. nov., alkali-tolerant bacterium isolated from soil of ginseng.</title>
        <authorList>
            <person name="Lee D.H."/>
            <person name="Cha C.J."/>
        </authorList>
    </citation>
    <scope>NUCLEOTIDE SEQUENCE [LARGE SCALE GENOMIC DNA]</scope>
    <source>
        <strain evidence="4 5">KACC 19305</strain>
    </source>
</reference>
<evidence type="ECO:0000313" key="5">
    <source>
        <dbReference type="Proteomes" id="UP000622707"/>
    </source>
</evidence>
<sequence length="717" mass="77289">MEVSFSKEIESLRLGAGETFHGEGILAITKALLQSGVAYVGGYQGAPVSHLLDVMVQARPYMEELGVHVEACSNEASAAAMLGASIHYPLRGAVTWKSIVGTNVAADALSNLSSPGVVGGALIVVGEDYGEGASVIQERTHAFALKSTMCLLDPRPDLSVMTRMVEEGFRLSEASNMPAILELRIRACHVRGSFETRDNRPPPISTRALMENPAAFDYMRLAHPPVTFRHEKLKGEQRIPAARKYILENNLNEVFAGAHEDLGIVVQGGLYNTLVRSLQQLGLADAFGATELPLLVLNVTCPLVPQQVSDFCSGKRAVLVVEEGQPEFIEQEIATLLRRGDLQTKLHGKDLLPAGGEYTVEVLATGLTQFADRYLPAAGSETARAWLAGNQARRQAAAAALDKPLPARPPGFCIGCPERPVFSALKLAQQQIGNVHIAADIGCHAFGTFEPFSMGHSILGYGMSLASRAGVSPMMQRRTLAIMGDGGFWHNGLLTGVQSALFNRDDAVLLIFKNGYTSATGTQEILSTPAEDAKSAAADKGRSLVHTNRTIEAALQGLGVQWLRTVHTYEVETMRATLIEAFTSPFDGLKVIVAEGECQLERQRRLKPWLASLLRKGERVVRVKYGVDEDVCNGDHACIRLSGCPTLTLKDNPDPLKVDPVATVIDGCVGCGLCGANAHAATLCPSFYRAEVVQNPRWHERLLHTLRSAVVRALQPA</sequence>
<evidence type="ECO:0000313" key="4">
    <source>
        <dbReference type="EMBL" id="MBL0426914.1"/>
    </source>
</evidence>
<evidence type="ECO:0000259" key="3">
    <source>
        <dbReference type="Pfam" id="PF02775"/>
    </source>
</evidence>
<dbReference type="RefSeq" id="WP_201691314.1">
    <property type="nucleotide sequence ID" value="NZ_JAEQND010000009.1"/>
</dbReference>
<dbReference type="Pfam" id="PF02775">
    <property type="entry name" value="TPP_enzyme_C"/>
    <property type="match status" value="1"/>
</dbReference>
<dbReference type="PANTHER" id="PTHR43710:SF5">
    <property type="entry name" value="INDOLEPYRUVATE FERREDOXIN OXIDOREDUCTASE ALPHA SUBUNIT"/>
    <property type="match status" value="1"/>
</dbReference>
<keyword evidence="1" id="KW-0479">Metal-binding</keyword>
<name>A0ABS1JRP3_9BURK</name>
<keyword evidence="5" id="KW-1185">Reference proteome</keyword>
<feature type="domain" description="Thiamine pyrophosphate enzyme TPP-binding" evidence="3">
    <location>
        <begin position="440"/>
        <end position="585"/>
    </location>
</feature>
<keyword evidence="2" id="KW-0560">Oxidoreductase</keyword>
<dbReference type="Gene3D" id="3.40.50.970">
    <property type="match status" value="2"/>
</dbReference>
<dbReference type="Proteomes" id="UP000622707">
    <property type="component" value="Unassembled WGS sequence"/>
</dbReference>
<dbReference type="InterPro" id="IPR002880">
    <property type="entry name" value="Pyrv_Fd/Flavodoxin_OxRdtase_N"/>
</dbReference>
<gene>
    <name evidence="4" type="ORF">JI746_17505</name>
</gene>
<dbReference type="SUPFAM" id="SSF52518">
    <property type="entry name" value="Thiamin diphosphate-binding fold (THDP-binding)"/>
    <property type="match status" value="2"/>
</dbReference>
<protein>
    <submittedName>
        <fullName evidence="4">Indolepyruvate ferredoxin oxidoreductase subunit alpha</fullName>
    </submittedName>
</protein>